<evidence type="ECO:0000313" key="2">
    <source>
        <dbReference type="EMBL" id="SVA75047.1"/>
    </source>
</evidence>
<name>A0A381YF38_9ZZZZ</name>
<dbReference type="AlphaFoldDB" id="A0A381YF38"/>
<protein>
    <recommendedName>
        <fullName evidence="1">Pyrrolo-quinoline quinone repeat domain-containing protein</fullName>
    </recommendedName>
</protein>
<evidence type="ECO:0000259" key="1">
    <source>
        <dbReference type="Pfam" id="PF13360"/>
    </source>
</evidence>
<sequence length="354" mass="40011">MLMVIFSSCSKGLHLKVALEDLVISEYPVLIGEPHIAWTRKLSSTPKTVEYLAKSYILIITYPGEVFTMDLTSSEKKVRRWHPFRKRIRNHIVDRNSGRLYLVSSMDDKIIAYDMLNKKQLWKRKIPHIGNHTALVENTLMVSQKTGNIMALDSDNGELLESKKMNRQVTGMMHHPIDTLLIITADGGVHAYTKKLKPIWKLAINLNPNPVYTANNDRIIMADSNGRIKAIDDKQGELQFELDVHNPIYAPLLLSGERLFIATSAGEVLGIDLMDGKVLWRYQGSGLINQPLIGNKSTLLVAYARGKLVLLNQVNGAEQWSYKFDHPIERITLVPQGVVAVDSERQISYLQMSP</sequence>
<dbReference type="InterPro" id="IPR002372">
    <property type="entry name" value="PQQ_rpt_dom"/>
</dbReference>
<dbReference type="Gene3D" id="2.130.10.10">
    <property type="entry name" value="YVTN repeat-like/Quinoprotein amine dehydrogenase"/>
    <property type="match status" value="2"/>
</dbReference>
<dbReference type="InterPro" id="IPR011047">
    <property type="entry name" value="Quinoprotein_ADH-like_sf"/>
</dbReference>
<dbReference type="InterPro" id="IPR018391">
    <property type="entry name" value="PQQ_b-propeller_rpt"/>
</dbReference>
<dbReference type="PANTHER" id="PTHR34512:SF30">
    <property type="entry name" value="OUTER MEMBRANE PROTEIN ASSEMBLY FACTOR BAMB"/>
    <property type="match status" value="1"/>
</dbReference>
<dbReference type="EMBL" id="UINC01017969">
    <property type="protein sequence ID" value="SVA75047.1"/>
    <property type="molecule type" value="Genomic_DNA"/>
</dbReference>
<accession>A0A381YF38</accession>
<proteinExistence type="predicted"/>
<reference evidence="2" key="1">
    <citation type="submission" date="2018-05" db="EMBL/GenBank/DDBJ databases">
        <authorList>
            <person name="Lanie J.A."/>
            <person name="Ng W.-L."/>
            <person name="Kazmierczak K.M."/>
            <person name="Andrzejewski T.M."/>
            <person name="Davidsen T.M."/>
            <person name="Wayne K.J."/>
            <person name="Tettelin H."/>
            <person name="Glass J.I."/>
            <person name="Rusch D."/>
            <person name="Podicherti R."/>
            <person name="Tsui H.-C.T."/>
            <person name="Winkler M.E."/>
        </authorList>
    </citation>
    <scope>NUCLEOTIDE SEQUENCE</scope>
</reference>
<feature type="domain" description="Pyrrolo-quinoline quinone repeat" evidence="1">
    <location>
        <begin position="186"/>
        <end position="326"/>
    </location>
</feature>
<dbReference type="SUPFAM" id="SSF50998">
    <property type="entry name" value="Quinoprotein alcohol dehydrogenase-like"/>
    <property type="match status" value="1"/>
</dbReference>
<organism evidence="2">
    <name type="scientific">marine metagenome</name>
    <dbReference type="NCBI Taxonomy" id="408172"/>
    <lineage>
        <taxon>unclassified sequences</taxon>
        <taxon>metagenomes</taxon>
        <taxon>ecological metagenomes</taxon>
    </lineage>
</organism>
<dbReference type="PANTHER" id="PTHR34512">
    <property type="entry name" value="CELL SURFACE PROTEIN"/>
    <property type="match status" value="1"/>
</dbReference>
<dbReference type="InterPro" id="IPR015943">
    <property type="entry name" value="WD40/YVTN_repeat-like_dom_sf"/>
</dbReference>
<gene>
    <name evidence="2" type="ORF">METZ01_LOCUS127901</name>
</gene>
<dbReference type="Pfam" id="PF13360">
    <property type="entry name" value="PQQ_2"/>
    <property type="match status" value="1"/>
</dbReference>
<dbReference type="SMART" id="SM00564">
    <property type="entry name" value="PQQ"/>
    <property type="match status" value="5"/>
</dbReference>